<comment type="caution">
    <text evidence="2">The sequence shown here is derived from an EMBL/GenBank/DDBJ whole genome shotgun (WGS) entry which is preliminary data.</text>
</comment>
<keyword evidence="3" id="KW-1185">Reference proteome</keyword>
<feature type="domain" description="RNase H type-1" evidence="1">
    <location>
        <begin position="310"/>
        <end position="452"/>
    </location>
</feature>
<name>A0A9W9JGJ7_9EURO</name>
<dbReference type="GO" id="GO:0003676">
    <property type="term" value="F:nucleic acid binding"/>
    <property type="evidence" value="ECO:0007669"/>
    <property type="project" value="InterPro"/>
</dbReference>
<sequence>MVTSESYARNIEILEKSFGKAATWAKRHSAKFAPDKFELIHFSNPRQPAPTAWTPRPPQDIYEFHVEEGDDQMPLQLPDQLITPSTHTKYLGVWLDKHLDFTTHRSKVIAKANSSLEALRGITGSTWGTSLSSMRKIYRAVVIPQIFWGLAAWFSPAKMPAIERSHIIRGFTRIQKRAALMISGAFKSISAAALDVELFLTPINLLMQQVIEETAIRIQTGVPWALPKGLLAKRKPKETKLGGITPLEALKWKIHGPLAPLQVQGQNVQWESRSAFVLPPWETRIKCVIETAEIAIQTHDGIELDAALADGAIQRTFTDGSGYAGLVGASAVDPTSTDWKQRHLGSLDQSNVYVAELSGIEMALEQLANRPNHPTEDKVRELVIFSDSQAAIKSSQNPRRPSGQYVLKSIYDHVRAIRSRETPTGITLRWIPAHVGVAGNETADEAAKSAALWGAGDSLEGAGAGSEKHFIRLASAAKRNTRKRIKERWKKQWEKEKTAKPTRCLIKAPSRKALELYEGLSKPYASILIQMRSKRIGLGHFLYKIKERETDRCSCDQGSQTPRHILLQCPLYNGLRRTILDKIARTDLGSTTEYDAIVSHPRAARYAAAMMHQTGLLGQFRNVEPEPDDDHEQIGLAAMG</sequence>
<dbReference type="InterPro" id="IPR036397">
    <property type="entry name" value="RNaseH_sf"/>
</dbReference>
<dbReference type="InterPro" id="IPR002156">
    <property type="entry name" value="RNaseH_domain"/>
</dbReference>
<evidence type="ECO:0000313" key="2">
    <source>
        <dbReference type="EMBL" id="KAJ5195636.1"/>
    </source>
</evidence>
<gene>
    <name evidence="2" type="ORF">N7498_009074</name>
</gene>
<dbReference type="PANTHER" id="PTHR33481:SF1">
    <property type="entry name" value="ENDONUCLEASE_EXONUCLEASE_PHOSPHATASE DOMAIN-CONTAINING PROTEIN-RELATED"/>
    <property type="match status" value="1"/>
</dbReference>
<evidence type="ECO:0000313" key="3">
    <source>
        <dbReference type="Proteomes" id="UP001150904"/>
    </source>
</evidence>
<dbReference type="PROSITE" id="PS50879">
    <property type="entry name" value="RNASE_H_1"/>
    <property type="match status" value="1"/>
</dbReference>
<dbReference type="AlphaFoldDB" id="A0A9W9JGJ7"/>
<organism evidence="2 3">
    <name type="scientific">Penicillium cinerascens</name>
    <dbReference type="NCBI Taxonomy" id="70096"/>
    <lineage>
        <taxon>Eukaryota</taxon>
        <taxon>Fungi</taxon>
        <taxon>Dikarya</taxon>
        <taxon>Ascomycota</taxon>
        <taxon>Pezizomycotina</taxon>
        <taxon>Eurotiomycetes</taxon>
        <taxon>Eurotiomycetidae</taxon>
        <taxon>Eurotiales</taxon>
        <taxon>Aspergillaceae</taxon>
        <taxon>Penicillium</taxon>
    </lineage>
</organism>
<dbReference type="Proteomes" id="UP001150904">
    <property type="component" value="Unassembled WGS sequence"/>
</dbReference>
<dbReference type="CDD" id="cd09276">
    <property type="entry name" value="Rnase_HI_RT_non_LTR"/>
    <property type="match status" value="1"/>
</dbReference>
<dbReference type="OrthoDB" id="4368687at2759"/>
<dbReference type="RefSeq" id="XP_058306124.1">
    <property type="nucleotide sequence ID" value="XM_058456136.1"/>
</dbReference>
<dbReference type="Pfam" id="PF00075">
    <property type="entry name" value="RNase_H"/>
    <property type="match status" value="1"/>
</dbReference>
<reference evidence="2" key="2">
    <citation type="journal article" date="2023" name="IMA Fungus">
        <title>Comparative genomic study of the Penicillium genus elucidates a diverse pangenome and 15 lateral gene transfer events.</title>
        <authorList>
            <person name="Petersen C."/>
            <person name="Sorensen T."/>
            <person name="Nielsen M.R."/>
            <person name="Sondergaard T.E."/>
            <person name="Sorensen J.L."/>
            <person name="Fitzpatrick D.A."/>
            <person name="Frisvad J.C."/>
            <person name="Nielsen K.L."/>
        </authorList>
    </citation>
    <scope>NUCLEOTIDE SEQUENCE</scope>
    <source>
        <strain evidence="2">IBT 15544</strain>
    </source>
</reference>
<dbReference type="GO" id="GO:0004523">
    <property type="term" value="F:RNA-DNA hybrid ribonuclease activity"/>
    <property type="evidence" value="ECO:0007669"/>
    <property type="project" value="InterPro"/>
</dbReference>
<dbReference type="SUPFAM" id="SSF53098">
    <property type="entry name" value="Ribonuclease H-like"/>
    <property type="match status" value="1"/>
</dbReference>
<dbReference type="Gene3D" id="3.30.420.10">
    <property type="entry name" value="Ribonuclease H-like superfamily/Ribonuclease H"/>
    <property type="match status" value="1"/>
</dbReference>
<dbReference type="GeneID" id="83183437"/>
<protein>
    <recommendedName>
        <fullName evidence="1">RNase H type-1 domain-containing protein</fullName>
    </recommendedName>
</protein>
<dbReference type="PANTHER" id="PTHR33481">
    <property type="entry name" value="REVERSE TRANSCRIPTASE"/>
    <property type="match status" value="1"/>
</dbReference>
<dbReference type="EMBL" id="JAPQKR010000015">
    <property type="protein sequence ID" value="KAJ5195636.1"/>
    <property type="molecule type" value="Genomic_DNA"/>
</dbReference>
<accession>A0A9W9JGJ7</accession>
<reference evidence="2" key="1">
    <citation type="submission" date="2022-12" db="EMBL/GenBank/DDBJ databases">
        <authorList>
            <person name="Petersen C."/>
        </authorList>
    </citation>
    <scope>NUCLEOTIDE SEQUENCE</scope>
    <source>
        <strain evidence="2">IBT 15544</strain>
    </source>
</reference>
<dbReference type="InterPro" id="IPR012337">
    <property type="entry name" value="RNaseH-like_sf"/>
</dbReference>
<evidence type="ECO:0000259" key="1">
    <source>
        <dbReference type="PROSITE" id="PS50879"/>
    </source>
</evidence>
<proteinExistence type="predicted"/>